<dbReference type="InterPro" id="IPR037523">
    <property type="entry name" value="VOC_core"/>
</dbReference>
<feature type="domain" description="VOC" evidence="1">
    <location>
        <begin position="4"/>
        <end position="133"/>
    </location>
</feature>
<accession>A0A841ZMM6</accession>
<gene>
    <name evidence="2" type="ORF">HB912_07895</name>
</gene>
<evidence type="ECO:0000313" key="3">
    <source>
        <dbReference type="Proteomes" id="UP000559885"/>
    </source>
</evidence>
<proteinExistence type="predicted"/>
<dbReference type="EMBL" id="JAARRM010000002">
    <property type="protein sequence ID" value="MBC1521566.1"/>
    <property type="molecule type" value="Genomic_DNA"/>
</dbReference>
<dbReference type="Gene3D" id="3.10.180.10">
    <property type="entry name" value="2,3-Dihydroxybiphenyl 1,2-Dioxygenase, domain 1"/>
    <property type="match status" value="1"/>
</dbReference>
<comment type="caution">
    <text evidence="2">The sequence shown here is derived from an EMBL/GenBank/DDBJ whole genome shotgun (WGS) entry which is preliminary data.</text>
</comment>
<protein>
    <submittedName>
        <fullName evidence="2">VOC family protein</fullName>
    </submittedName>
</protein>
<dbReference type="Pfam" id="PF00903">
    <property type="entry name" value="Glyoxalase"/>
    <property type="match status" value="1"/>
</dbReference>
<evidence type="ECO:0000313" key="2">
    <source>
        <dbReference type="EMBL" id="MBC1521566.1"/>
    </source>
</evidence>
<dbReference type="InterPro" id="IPR029068">
    <property type="entry name" value="Glyas_Bleomycin-R_OHBP_Dase"/>
</dbReference>
<dbReference type="PROSITE" id="PS51819">
    <property type="entry name" value="VOC"/>
    <property type="match status" value="1"/>
</dbReference>
<name>A0A841ZMM6_9LIST</name>
<dbReference type="PANTHER" id="PTHR36503">
    <property type="entry name" value="BLR2520 PROTEIN"/>
    <property type="match status" value="1"/>
</dbReference>
<dbReference type="InterPro" id="IPR004360">
    <property type="entry name" value="Glyas_Fos-R_dOase_dom"/>
</dbReference>
<dbReference type="SUPFAM" id="SSF54593">
    <property type="entry name" value="Glyoxalase/Bleomycin resistance protein/Dihydroxybiphenyl dioxygenase"/>
    <property type="match status" value="1"/>
</dbReference>
<organism evidence="2 3">
    <name type="scientific">Listeria aquatica</name>
    <dbReference type="NCBI Taxonomy" id="1494960"/>
    <lineage>
        <taxon>Bacteria</taxon>
        <taxon>Bacillati</taxon>
        <taxon>Bacillota</taxon>
        <taxon>Bacilli</taxon>
        <taxon>Bacillales</taxon>
        <taxon>Listeriaceae</taxon>
        <taxon>Listeria</taxon>
    </lineage>
</organism>
<reference evidence="2 3" key="1">
    <citation type="submission" date="2020-03" db="EMBL/GenBank/DDBJ databases">
        <title>Soil Listeria distribution.</title>
        <authorList>
            <person name="Liao J."/>
            <person name="Wiedmann M."/>
        </authorList>
    </citation>
    <scope>NUCLEOTIDE SEQUENCE [LARGE SCALE GENOMIC DNA]</scope>
    <source>
        <strain evidence="2 3">FSL L7-1507</strain>
    </source>
</reference>
<dbReference type="AlphaFoldDB" id="A0A841ZMM6"/>
<sequence length="138" mass="15261">MKARVTVLTLGVADLERAVTFYRDGLKFATEGIIGQEFEHGAVAFFDLESGMKLALWKREDIAYDSGVQAQNPNPAELTLGHNVSSKLEVDQVMQEVESAGGTIVKSPHDTFWGGYSGYFQDPDGHLWEVVWNPELSV</sequence>
<dbReference type="RefSeq" id="WP_185373569.1">
    <property type="nucleotide sequence ID" value="NZ_JAARRM010000002.1"/>
</dbReference>
<evidence type="ECO:0000259" key="1">
    <source>
        <dbReference type="PROSITE" id="PS51819"/>
    </source>
</evidence>
<dbReference type="Proteomes" id="UP000559885">
    <property type="component" value="Unassembled WGS sequence"/>
</dbReference>
<dbReference type="CDD" id="cd07251">
    <property type="entry name" value="VOC_like"/>
    <property type="match status" value="1"/>
</dbReference>
<dbReference type="PANTHER" id="PTHR36503:SF1">
    <property type="entry name" value="BLR2520 PROTEIN"/>
    <property type="match status" value="1"/>
</dbReference>